<evidence type="ECO:0000313" key="2">
    <source>
        <dbReference type="Proteomes" id="UP001175226"/>
    </source>
</evidence>
<comment type="caution">
    <text evidence="1">The sequence shown here is derived from an EMBL/GenBank/DDBJ whole genome shotgun (WGS) entry which is preliminary data.</text>
</comment>
<gene>
    <name evidence="1" type="ORF">EV421DRAFT_1828894</name>
</gene>
<keyword evidence="2" id="KW-1185">Reference proteome</keyword>
<dbReference type="AlphaFoldDB" id="A0AA39J819"/>
<dbReference type="Proteomes" id="UP001175226">
    <property type="component" value="Unassembled WGS sequence"/>
</dbReference>
<sequence length="244" mass="27147">MLYGNKDQRCSVYLHGAKLAGVALEEYYTPTGACWWEQRLTPSEITSVIHALIDELAPLNSTTPDGKCFAVLCALLSLHTTDDEAMGKIGSLFESRIDACLSSNPSSNSTDVLHADVRSWSDDLIPILSNPRTYNFWFILVPKVLPSLVRYAQSNYILGGGITDNFISSSAVALQLGCKAPCCDIPADMKEFITLMERSIEGDYDTEVIKDARKRWKEVIDLPRFVPQHHLEGVYALLEKSIRS</sequence>
<name>A0AA39J819_9AGAR</name>
<dbReference type="EMBL" id="JAUEPT010000050">
    <property type="protein sequence ID" value="KAK0437160.1"/>
    <property type="molecule type" value="Genomic_DNA"/>
</dbReference>
<evidence type="ECO:0000313" key="1">
    <source>
        <dbReference type="EMBL" id="KAK0437160.1"/>
    </source>
</evidence>
<accession>A0AA39J819</accession>
<organism evidence="1 2">
    <name type="scientific">Armillaria borealis</name>
    <dbReference type="NCBI Taxonomy" id="47425"/>
    <lineage>
        <taxon>Eukaryota</taxon>
        <taxon>Fungi</taxon>
        <taxon>Dikarya</taxon>
        <taxon>Basidiomycota</taxon>
        <taxon>Agaricomycotina</taxon>
        <taxon>Agaricomycetes</taxon>
        <taxon>Agaricomycetidae</taxon>
        <taxon>Agaricales</taxon>
        <taxon>Marasmiineae</taxon>
        <taxon>Physalacriaceae</taxon>
        <taxon>Armillaria</taxon>
    </lineage>
</organism>
<protein>
    <submittedName>
        <fullName evidence="1">Uncharacterized protein</fullName>
    </submittedName>
</protein>
<reference evidence="1" key="1">
    <citation type="submission" date="2023-06" db="EMBL/GenBank/DDBJ databases">
        <authorList>
            <consortium name="Lawrence Berkeley National Laboratory"/>
            <person name="Ahrendt S."/>
            <person name="Sahu N."/>
            <person name="Indic B."/>
            <person name="Wong-Bajracharya J."/>
            <person name="Merenyi Z."/>
            <person name="Ke H.-M."/>
            <person name="Monk M."/>
            <person name="Kocsube S."/>
            <person name="Drula E."/>
            <person name="Lipzen A."/>
            <person name="Balint B."/>
            <person name="Henrissat B."/>
            <person name="Andreopoulos B."/>
            <person name="Martin F.M."/>
            <person name="Harder C.B."/>
            <person name="Rigling D."/>
            <person name="Ford K.L."/>
            <person name="Foster G.D."/>
            <person name="Pangilinan J."/>
            <person name="Papanicolaou A."/>
            <person name="Barry K."/>
            <person name="LaButti K."/>
            <person name="Viragh M."/>
            <person name="Koriabine M."/>
            <person name="Yan M."/>
            <person name="Riley R."/>
            <person name="Champramary S."/>
            <person name="Plett K.L."/>
            <person name="Tsai I.J."/>
            <person name="Slot J."/>
            <person name="Sipos G."/>
            <person name="Plett J."/>
            <person name="Nagy L.G."/>
            <person name="Grigoriev I.V."/>
        </authorList>
    </citation>
    <scope>NUCLEOTIDE SEQUENCE</scope>
    <source>
        <strain evidence="1">FPL87.14</strain>
    </source>
</reference>
<proteinExistence type="predicted"/>